<dbReference type="InterPro" id="IPR050712">
    <property type="entry name" value="NAD(P)H-dep_reductase"/>
</dbReference>
<dbReference type="PANTHER" id="PTHR30543:SF21">
    <property type="entry name" value="NAD(P)H-DEPENDENT FMN REDUCTASE LOT6"/>
    <property type="match status" value="1"/>
</dbReference>
<dbReference type="InterPro" id="IPR005025">
    <property type="entry name" value="FMN_Rdtase-like_dom"/>
</dbReference>
<dbReference type="InterPro" id="IPR029039">
    <property type="entry name" value="Flavoprotein-like_sf"/>
</dbReference>
<evidence type="ECO:0000313" key="3">
    <source>
        <dbReference type="Proteomes" id="UP000618931"/>
    </source>
</evidence>
<keyword evidence="3" id="KW-1185">Reference proteome</keyword>
<feature type="domain" description="NADPH-dependent FMN reductase-like" evidence="1">
    <location>
        <begin position="6"/>
        <end position="148"/>
    </location>
</feature>
<dbReference type="RefSeq" id="WP_196292738.1">
    <property type="nucleotide sequence ID" value="NZ_JADQDM010000003.1"/>
</dbReference>
<reference evidence="2 3" key="1">
    <citation type="submission" date="2020-11" db="EMBL/GenBank/DDBJ databases">
        <authorList>
            <person name="Kim M.K."/>
        </authorList>
    </citation>
    <scope>NUCLEOTIDE SEQUENCE [LARGE SCALE GENOMIC DNA]</scope>
    <source>
        <strain evidence="2 3">BT662</strain>
    </source>
</reference>
<evidence type="ECO:0000259" key="1">
    <source>
        <dbReference type="Pfam" id="PF03358"/>
    </source>
</evidence>
<protein>
    <submittedName>
        <fullName evidence="2">NAD(P)H-dependent oxidoreductase</fullName>
    </submittedName>
</protein>
<sequence length="193" mass="21607">MYQLKIIGATVRPGRQGPFITKWVAAQARACGKFEVEVLDLQVLDLPLMNEPNHPALRQYTHEHTRAWSAKIAEADAFIFVTAEYNFSYPAPLQNALEYLVHEWGYKAAGIVSYGGVSAGSRAWNALKSDLPSYRVVPLVEAVNIPFFTHFIEEGLFVPNEITTAATTALLQELARWTTALQPLRHPELLPPY</sequence>
<dbReference type="PANTHER" id="PTHR30543">
    <property type="entry name" value="CHROMATE REDUCTASE"/>
    <property type="match status" value="1"/>
</dbReference>
<dbReference type="EMBL" id="JADQDM010000003">
    <property type="protein sequence ID" value="MBF9221289.1"/>
    <property type="molecule type" value="Genomic_DNA"/>
</dbReference>
<accession>A0ABS0I2X0</accession>
<dbReference type="Pfam" id="PF03358">
    <property type="entry name" value="FMN_red"/>
    <property type="match status" value="1"/>
</dbReference>
<comment type="caution">
    <text evidence="2">The sequence shown here is derived from an EMBL/GenBank/DDBJ whole genome shotgun (WGS) entry which is preliminary data.</text>
</comment>
<gene>
    <name evidence="2" type="ORF">I2H31_09245</name>
</gene>
<proteinExistence type="predicted"/>
<evidence type="ECO:0000313" key="2">
    <source>
        <dbReference type="EMBL" id="MBF9221289.1"/>
    </source>
</evidence>
<dbReference type="SUPFAM" id="SSF52218">
    <property type="entry name" value="Flavoproteins"/>
    <property type="match status" value="1"/>
</dbReference>
<name>A0ABS0I2X0_9BACT</name>
<dbReference type="Proteomes" id="UP000618931">
    <property type="component" value="Unassembled WGS sequence"/>
</dbReference>
<organism evidence="2 3">
    <name type="scientific">Hymenobacter ruricola</name>
    <dbReference type="NCBI Taxonomy" id="2791023"/>
    <lineage>
        <taxon>Bacteria</taxon>
        <taxon>Pseudomonadati</taxon>
        <taxon>Bacteroidota</taxon>
        <taxon>Cytophagia</taxon>
        <taxon>Cytophagales</taxon>
        <taxon>Hymenobacteraceae</taxon>
        <taxon>Hymenobacter</taxon>
    </lineage>
</organism>
<dbReference type="Gene3D" id="3.40.50.360">
    <property type="match status" value="1"/>
</dbReference>